<dbReference type="InterPro" id="IPR035919">
    <property type="entry name" value="EAL_sf"/>
</dbReference>
<feature type="transmembrane region" description="Helical" evidence="1">
    <location>
        <begin position="57"/>
        <end position="75"/>
    </location>
</feature>
<keyword evidence="4" id="KW-1185">Reference proteome</keyword>
<dbReference type="InterPro" id="IPR050706">
    <property type="entry name" value="Cyclic-di-GMP_PDE-like"/>
</dbReference>
<dbReference type="RefSeq" id="WP_203381408.1">
    <property type="nucleotide sequence ID" value="NZ_JAENHP010000019.1"/>
</dbReference>
<evidence type="ECO:0000313" key="3">
    <source>
        <dbReference type="EMBL" id="MBM2621438.1"/>
    </source>
</evidence>
<dbReference type="Pfam" id="PF00563">
    <property type="entry name" value="EAL"/>
    <property type="match status" value="1"/>
</dbReference>
<dbReference type="SMART" id="SM00052">
    <property type="entry name" value="EAL"/>
    <property type="match status" value="1"/>
</dbReference>
<keyword evidence="1" id="KW-0472">Membrane</keyword>
<feature type="transmembrane region" description="Helical" evidence="1">
    <location>
        <begin position="180"/>
        <end position="202"/>
    </location>
</feature>
<dbReference type="PROSITE" id="PS50883">
    <property type="entry name" value="EAL"/>
    <property type="match status" value="1"/>
</dbReference>
<dbReference type="PANTHER" id="PTHR33121:SF79">
    <property type="entry name" value="CYCLIC DI-GMP PHOSPHODIESTERASE PDED-RELATED"/>
    <property type="match status" value="1"/>
</dbReference>
<organism evidence="3 4">
    <name type="scientific">Paractinoplanes ovalisporus</name>
    <dbReference type="NCBI Taxonomy" id="2810368"/>
    <lineage>
        <taxon>Bacteria</taxon>
        <taxon>Bacillati</taxon>
        <taxon>Actinomycetota</taxon>
        <taxon>Actinomycetes</taxon>
        <taxon>Micromonosporales</taxon>
        <taxon>Micromonosporaceae</taxon>
        <taxon>Paractinoplanes</taxon>
    </lineage>
</organism>
<evidence type="ECO:0000259" key="2">
    <source>
        <dbReference type="PROSITE" id="PS50883"/>
    </source>
</evidence>
<protein>
    <submittedName>
        <fullName evidence="3">GGDEF domain-containing protein</fullName>
    </submittedName>
</protein>
<feature type="transmembrane region" description="Helical" evidence="1">
    <location>
        <begin position="282"/>
        <end position="301"/>
    </location>
</feature>
<dbReference type="CDD" id="cd01948">
    <property type="entry name" value="EAL"/>
    <property type="match status" value="1"/>
</dbReference>
<comment type="caution">
    <text evidence="3">The sequence shown here is derived from an EMBL/GenBank/DDBJ whole genome shotgun (WGS) entry which is preliminary data.</text>
</comment>
<feature type="transmembrane region" description="Helical" evidence="1">
    <location>
        <begin position="214"/>
        <end position="232"/>
    </location>
</feature>
<gene>
    <name evidence="3" type="ORF">JIG36_38640</name>
</gene>
<dbReference type="InterPro" id="IPR001633">
    <property type="entry name" value="EAL_dom"/>
</dbReference>
<keyword evidence="1" id="KW-1133">Transmembrane helix</keyword>
<proteinExistence type="predicted"/>
<dbReference type="SUPFAM" id="SSF141868">
    <property type="entry name" value="EAL domain-like"/>
    <property type="match status" value="1"/>
</dbReference>
<feature type="transmembrane region" description="Helical" evidence="1">
    <location>
        <begin position="252"/>
        <end position="270"/>
    </location>
</feature>
<accession>A0ABS2ANU0</accession>
<dbReference type="EMBL" id="JAENHP010000019">
    <property type="protein sequence ID" value="MBM2621438.1"/>
    <property type="molecule type" value="Genomic_DNA"/>
</dbReference>
<dbReference type="Proteomes" id="UP000632138">
    <property type="component" value="Unassembled WGS sequence"/>
</dbReference>
<feature type="transmembrane region" description="Helical" evidence="1">
    <location>
        <begin position="153"/>
        <end position="174"/>
    </location>
</feature>
<reference evidence="3 4" key="1">
    <citation type="submission" date="2021-01" db="EMBL/GenBank/DDBJ databases">
        <title>Actinoplanes sp. nov. LDG1-06 isolated from lichen.</title>
        <authorList>
            <person name="Saeng-In P."/>
            <person name="Phongsopitanun W."/>
            <person name="Kanchanasin P."/>
            <person name="Yuki M."/>
            <person name="Kudo T."/>
            <person name="Ohkuma M."/>
            <person name="Tanasupawat S."/>
        </authorList>
    </citation>
    <scope>NUCLEOTIDE SEQUENCE [LARGE SCALE GENOMIC DNA]</scope>
    <source>
        <strain evidence="3 4">LDG1-06</strain>
    </source>
</reference>
<feature type="domain" description="EAL" evidence="2">
    <location>
        <begin position="370"/>
        <end position="626"/>
    </location>
</feature>
<evidence type="ECO:0000313" key="4">
    <source>
        <dbReference type="Proteomes" id="UP000632138"/>
    </source>
</evidence>
<keyword evidence="1" id="KW-0812">Transmembrane</keyword>
<feature type="transmembrane region" description="Helical" evidence="1">
    <location>
        <begin position="120"/>
        <end position="141"/>
    </location>
</feature>
<dbReference type="Gene3D" id="3.20.20.450">
    <property type="entry name" value="EAL domain"/>
    <property type="match status" value="1"/>
</dbReference>
<evidence type="ECO:0000256" key="1">
    <source>
        <dbReference type="SAM" id="Phobius"/>
    </source>
</evidence>
<dbReference type="PANTHER" id="PTHR33121">
    <property type="entry name" value="CYCLIC DI-GMP PHOSPHODIESTERASE PDEF"/>
    <property type="match status" value="1"/>
</dbReference>
<feature type="transmembrane region" description="Helical" evidence="1">
    <location>
        <begin position="87"/>
        <end position="108"/>
    </location>
</feature>
<name>A0ABS2ANU0_9ACTN</name>
<sequence>MTEKWRLFALAGLATTVLFVGNLSPVVNAACVLLLGAGTVWACFAGPRGQGTEPRTAWLLLGSAALAFLIGVLLRPVVADADGLRPLLADCATVPGYMMLCAFLYVMLRQRQSLERHAVLDGLIVCVAGALVVILLLAAPAAAITDRPAPESVLAGLYPLFDVVVLLLVINLTFTATTWPASLVTLLSAMVSLLAGDIAYAVIGISGRTYASPLFDVPFLVAYGLIGVTALHPSVTRLGQAARPPVPAWSGGRIALLAPALTGPFVLLLVLPDVSREQRTTIAVAGAVSVVLLLVRAVTAVQAQVAAQVRAEHQAMHDALTGLPNRYMITEEVARMLGRPARVAEALMRDADTGRSMIFDAAMHDQVRERIELEVALRRALGEGQLSVAYQPIVDLVPGVPAGAEALVRWVHPERGPIPPATFIPIAEEAGLIGALGDRVRQEALRQLGSWRTDGTVDDNFYLSINVSGRQLTDPRLPLVVSSEMLQYGIPARCVALEMTESVLVDSSGVPGRVLFELRELGCQVLIDDFGTGFSALGNLRRFPVTGIKIDRSFVTGLGLSPEDDAIVRAVVAMSHALDLTVIAEGVETRLQRDALAAVGVTRGQGWLWGPAVPPAEFARHWHAGGAVALAGRHRRG</sequence>